<feature type="domain" description="C1q" evidence="6">
    <location>
        <begin position="101"/>
        <end position="237"/>
    </location>
</feature>
<keyword evidence="7" id="KW-0176">Collagen</keyword>
<dbReference type="PROSITE" id="PS50871">
    <property type="entry name" value="C1Q"/>
    <property type="match status" value="1"/>
</dbReference>
<keyword evidence="5" id="KW-0732">Signal</keyword>
<evidence type="ECO:0000256" key="5">
    <source>
        <dbReference type="SAM" id="SignalP"/>
    </source>
</evidence>
<accession>A0A4U5VQA8</accession>
<dbReference type="Pfam" id="PF00386">
    <property type="entry name" value="C1q"/>
    <property type="match status" value="1"/>
</dbReference>
<feature type="chain" id="PRO_5020908443" evidence="5">
    <location>
        <begin position="17"/>
        <end position="237"/>
    </location>
</feature>
<evidence type="ECO:0000313" key="7">
    <source>
        <dbReference type="EMBL" id="TKS90787.1"/>
    </source>
</evidence>
<evidence type="ECO:0000256" key="1">
    <source>
        <dbReference type="ARBA" id="ARBA00004498"/>
    </source>
</evidence>
<dbReference type="Gene3D" id="2.60.120.40">
    <property type="match status" value="1"/>
</dbReference>
<keyword evidence="2" id="KW-0964">Secreted</keyword>
<evidence type="ECO:0000256" key="3">
    <source>
        <dbReference type="ARBA" id="ARBA00022530"/>
    </source>
</evidence>
<dbReference type="SUPFAM" id="SSF49842">
    <property type="entry name" value="TNF-like"/>
    <property type="match status" value="1"/>
</dbReference>
<dbReference type="GO" id="GO:0005581">
    <property type="term" value="C:collagen trimer"/>
    <property type="evidence" value="ECO:0007669"/>
    <property type="project" value="UniProtKB-KW"/>
</dbReference>
<dbReference type="EMBL" id="CM014099">
    <property type="protein sequence ID" value="TKS90787.1"/>
    <property type="molecule type" value="Genomic_DNA"/>
</dbReference>
<dbReference type="Proteomes" id="UP000298787">
    <property type="component" value="Chromosome 22"/>
</dbReference>
<proteinExistence type="predicted"/>
<evidence type="ECO:0000256" key="4">
    <source>
        <dbReference type="SAM" id="Coils"/>
    </source>
</evidence>
<feature type="coiled-coil region" evidence="4">
    <location>
        <begin position="43"/>
        <end position="84"/>
    </location>
</feature>
<dbReference type="AlphaFoldDB" id="A0A4U5VQA8"/>
<dbReference type="InterPro" id="IPR008983">
    <property type="entry name" value="Tumour_necrosis_fac-like_dom"/>
</dbReference>
<evidence type="ECO:0000313" key="8">
    <source>
        <dbReference type="Proteomes" id="UP000298787"/>
    </source>
</evidence>
<dbReference type="PANTHER" id="PTHR15427:SF50">
    <property type="entry name" value="COMPLEMENT C1Q TUMOR NECROSIS FACTOR-RELATED PROTEIN 2-LIKE"/>
    <property type="match status" value="1"/>
</dbReference>
<evidence type="ECO:0000256" key="2">
    <source>
        <dbReference type="ARBA" id="ARBA00022525"/>
    </source>
</evidence>
<dbReference type="PANTHER" id="PTHR15427">
    <property type="entry name" value="EMILIN ELASTIN MICROFIBRIL INTERFACE-LOCATED PROTEIN ELASTIN MICROFIBRIL INTERFACER"/>
    <property type="match status" value="1"/>
</dbReference>
<dbReference type="PROSITE" id="PS51257">
    <property type="entry name" value="PROKAR_LIPOPROTEIN"/>
    <property type="match status" value="1"/>
</dbReference>
<gene>
    <name evidence="7" type="ORF">D9C73_024920</name>
</gene>
<dbReference type="PRINTS" id="PR00007">
    <property type="entry name" value="COMPLEMNTC1Q"/>
</dbReference>
<name>A0A4U5VQA8_COLLU</name>
<comment type="subcellular location">
    <subcellularLocation>
        <location evidence="1">Secreted</location>
        <location evidence="1">Extracellular space</location>
        <location evidence="1">Extracellular matrix</location>
    </subcellularLocation>
</comment>
<sequence length="237" mass="25886">MDRLFLWLLLVSGSMCTGSYSCLGTGTSLEACQPDTCTLLSEVAAMREKLAAMTQTQSKLEETLSAAMASVQSYKSEVEELRRVNKNPDEQLKALADVTSAALSKIAFTATLGSSVGPLAEDMSLKYQRILTNIGRGYNPATGIFTATARGVYYFRYTMYNNNAGHPNSVVSLMKNGERMMSSWDTSGGDANDSASNAAVLQLEVGDSVYVQLYKNRLVYDDAMYYNTFSGFLLYSL</sequence>
<organism evidence="7 8">
    <name type="scientific">Collichthys lucidus</name>
    <name type="common">Big head croaker</name>
    <name type="synonym">Sciaena lucida</name>
    <dbReference type="NCBI Taxonomy" id="240159"/>
    <lineage>
        <taxon>Eukaryota</taxon>
        <taxon>Metazoa</taxon>
        <taxon>Chordata</taxon>
        <taxon>Craniata</taxon>
        <taxon>Vertebrata</taxon>
        <taxon>Euteleostomi</taxon>
        <taxon>Actinopterygii</taxon>
        <taxon>Neopterygii</taxon>
        <taxon>Teleostei</taxon>
        <taxon>Neoteleostei</taxon>
        <taxon>Acanthomorphata</taxon>
        <taxon>Eupercaria</taxon>
        <taxon>Sciaenidae</taxon>
        <taxon>Collichthys</taxon>
    </lineage>
</organism>
<keyword evidence="3" id="KW-0272">Extracellular matrix</keyword>
<feature type="signal peptide" evidence="5">
    <location>
        <begin position="1"/>
        <end position="16"/>
    </location>
</feature>
<keyword evidence="8" id="KW-1185">Reference proteome</keyword>
<dbReference type="InterPro" id="IPR001073">
    <property type="entry name" value="C1q_dom"/>
</dbReference>
<dbReference type="InterPro" id="IPR050392">
    <property type="entry name" value="Collagen/C1q_domain"/>
</dbReference>
<dbReference type="SMART" id="SM00110">
    <property type="entry name" value="C1Q"/>
    <property type="match status" value="1"/>
</dbReference>
<evidence type="ECO:0000259" key="6">
    <source>
        <dbReference type="PROSITE" id="PS50871"/>
    </source>
</evidence>
<reference evidence="7 8" key="1">
    <citation type="submission" date="2019-01" db="EMBL/GenBank/DDBJ databases">
        <title>Genome Assembly of Collichthys lucidus.</title>
        <authorList>
            <person name="Cai M."/>
            <person name="Xiao S."/>
        </authorList>
    </citation>
    <scope>NUCLEOTIDE SEQUENCE [LARGE SCALE GENOMIC DNA]</scope>
    <source>
        <strain evidence="7">JT15FE1705JMU</strain>
        <tissue evidence="7">Muscle</tissue>
    </source>
</reference>
<protein>
    <submittedName>
        <fullName evidence="7">Collagen alpha-1(VIII) chain</fullName>
    </submittedName>
</protein>
<dbReference type="STRING" id="240159.A0A4U5VQA8"/>
<keyword evidence="4" id="KW-0175">Coiled coil</keyword>